<reference evidence="5" key="2">
    <citation type="submission" date="2025-09" db="UniProtKB">
        <authorList>
            <consortium name="Ensembl"/>
        </authorList>
    </citation>
    <scope>IDENTIFICATION</scope>
</reference>
<keyword evidence="3" id="KW-1133">Transmembrane helix</keyword>
<evidence type="ECO:0000313" key="5">
    <source>
        <dbReference type="Ensembl" id="ENSFHEP00000013139.1"/>
    </source>
</evidence>
<dbReference type="AlphaFoldDB" id="A0A3Q2PK42"/>
<dbReference type="GeneTree" id="ENSGT00940000166507"/>
<proteinExistence type="predicted"/>
<evidence type="ECO:0000256" key="2">
    <source>
        <dbReference type="ARBA" id="ARBA00023157"/>
    </source>
</evidence>
<dbReference type="InterPro" id="IPR001304">
    <property type="entry name" value="C-type_lectin-like"/>
</dbReference>
<keyword evidence="3" id="KW-0812">Transmembrane</keyword>
<dbReference type="InterPro" id="IPR016187">
    <property type="entry name" value="CTDL_fold"/>
</dbReference>
<dbReference type="SMART" id="SM00034">
    <property type="entry name" value="CLECT"/>
    <property type="match status" value="1"/>
</dbReference>
<dbReference type="Pfam" id="PF00059">
    <property type="entry name" value="Lectin_C"/>
    <property type="match status" value="1"/>
</dbReference>
<accession>A0A3Q2PK42</accession>
<dbReference type="PANTHER" id="PTHR45710:SF28">
    <property type="entry name" value="C-TYPE LECTIN DOMAIN FAMILY 4 MEMBER C ISOFORM 1"/>
    <property type="match status" value="1"/>
</dbReference>
<dbReference type="PANTHER" id="PTHR45710">
    <property type="entry name" value="C-TYPE LECTIN DOMAIN-CONTAINING PROTEIN 180"/>
    <property type="match status" value="1"/>
</dbReference>
<dbReference type="Ensembl" id="ENSFHET00000020622.1">
    <property type="protein sequence ID" value="ENSFHEP00000013139.1"/>
    <property type="gene ID" value="ENSFHEG00000014629.1"/>
</dbReference>
<keyword evidence="2" id="KW-1015">Disulfide bond</keyword>
<keyword evidence="6" id="KW-1185">Reference proteome</keyword>
<evidence type="ECO:0000256" key="3">
    <source>
        <dbReference type="SAM" id="Phobius"/>
    </source>
</evidence>
<dbReference type="InterPro" id="IPR018378">
    <property type="entry name" value="C-type_lectin_CS"/>
</dbReference>
<evidence type="ECO:0000256" key="1">
    <source>
        <dbReference type="ARBA" id="ARBA00004401"/>
    </source>
</evidence>
<organism evidence="5 6">
    <name type="scientific">Fundulus heteroclitus</name>
    <name type="common">Killifish</name>
    <name type="synonym">Mummichog</name>
    <dbReference type="NCBI Taxonomy" id="8078"/>
    <lineage>
        <taxon>Eukaryota</taxon>
        <taxon>Metazoa</taxon>
        <taxon>Chordata</taxon>
        <taxon>Craniata</taxon>
        <taxon>Vertebrata</taxon>
        <taxon>Euteleostomi</taxon>
        <taxon>Actinopterygii</taxon>
        <taxon>Neopterygii</taxon>
        <taxon>Teleostei</taxon>
        <taxon>Neoteleostei</taxon>
        <taxon>Acanthomorphata</taxon>
        <taxon>Ovalentaria</taxon>
        <taxon>Atherinomorphae</taxon>
        <taxon>Cyprinodontiformes</taxon>
        <taxon>Fundulidae</taxon>
        <taxon>Fundulus</taxon>
    </lineage>
</organism>
<keyword evidence="3" id="KW-0472">Membrane</keyword>
<dbReference type="PROSITE" id="PS50041">
    <property type="entry name" value="C_TYPE_LECTIN_2"/>
    <property type="match status" value="1"/>
</dbReference>
<dbReference type="GO" id="GO:0005886">
    <property type="term" value="C:plasma membrane"/>
    <property type="evidence" value="ECO:0007669"/>
    <property type="project" value="UniProtKB-SubCell"/>
</dbReference>
<dbReference type="InterPro" id="IPR016186">
    <property type="entry name" value="C-type_lectin-like/link_sf"/>
</dbReference>
<evidence type="ECO:0000313" key="6">
    <source>
        <dbReference type="Proteomes" id="UP000265000"/>
    </source>
</evidence>
<reference evidence="5" key="1">
    <citation type="submission" date="2025-08" db="UniProtKB">
        <authorList>
            <consortium name="Ensembl"/>
        </authorList>
    </citation>
    <scope>IDENTIFICATION</scope>
</reference>
<sequence length="241" mass="26714">SPDVSIFLSLEEAEPDHYEKLQSPSEDFYATVPTQSTVKSSEGKKAEGSAGLYRLLCLILTVVCLILLILVLILGVKLQAGSRVCAPNDRSEDQLGPSPTCSLDECQSRFPNFPVKRPACQQCARGWLTFGRSCFFLSTTRLTWPESQKNCSASGGSLAVVTSKSVQSFLTKKGKMLYWIGLKHDNSTWNWVNDSELLQSYWTEAAQKGDCAYLNSGHPEEKNWGRASCEASAYFICQLQF</sequence>
<dbReference type="Gene3D" id="3.10.100.10">
    <property type="entry name" value="Mannose-Binding Protein A, subunit A"/>
    <property type="match status" value="1"/>
</dbReference>
<dbReference type="InterPro" id="IPR050828">
    <property type="entry name" value="C-type_lectin/matrix_domain"/>
</dbReference>
<name>A0A3Q2PK42_FUNHE</name>
<dbReference type="Proteomes" id="UP000265000">
    <property type="component" value="Unplaced"/>
</dbReference>
<comment type="subcellular location">
    <subcellularLocation>
        <location evidence="1">Cell membrane</location>
        <topology evidence="1">Single-pass type II membrane protein</topology>
    </subcellularLocation>
</comment>
<dbReference type="SUPFAM" id="SSF56436">
    <property type="entry name" value="C-type lectin-like"/>
    <property type="match status" value="1"/>
</dbReference>
<dbReference type="PROSITE" id="PS00615">
    <property type="entry name" value="C_TYPE_LECTIN_1"/>
    <property type="match status" value="1"/>
</dbReference>
<evidence type="ECO:0000259" key="4">
    <source>
        <dbReference type="PROSITE" id="PS50041"/>
    </source>
</evidence>
<feature type="transmembrane region" description="Helical" evidence="3">
    <location>
        <begin position="52"/>
        <end position="74"/>
    </location>
</feature>
<protein>
    <submittedName>
        <fullName evidence="5">Si:dkey-26c10.5</fullName>
    </submittedName>
</protein>
<feature type="domain" description="C-type lectin" evidence="4">
    <location>
        <begin position="130"/>
        <end position="238"/>
    </location>
</feature>